<reference evidence="10 11" key="1">
    <citation type="submission" date="2024-08" db="EMBL/GenBank/DDBJ databases">
        <authorList>
            <person name="Arias E."/>
        </authorList>
    </citation>
    <scope>NUCLEOTIDE SEQUENCE [LARGE SCALE GENOMIC DNA]</scope>
    <source>
        <strain evidence="10 11">FAM 25317</strain>
    </source>
</reference>
<accession>A0ABW8UCM7</accession>
<feature type="transmembrane region" description="Helical" evidence="8">
    <location>
        <begin position="375"/>
        <end position="394"/>
    </location>
</feature>
<feature type="domain" description="Acyltransferase 3" evidence="9">
    <location>
        <begin position="4"/>
        <end position="349"/>
    </location>
</feature>
<comment type="caution">
    <text evidence="10">The sequence shown here is derived from an EMBL/GenBank/DDBJ whole genome shotgun (WGS) entry which is preliminary data.</text>
</comment>
<evidence type="ECO:0000256" key="4">
    <source>
        <dbReference type="ARBA" id="ARBA00022692"/>
    </source>
</evidence>
<dbReference type="Pfam" id="PF01757">
    <property type="entry name" value="Acyl_transf_3"/>
    <property type="match status" value="1"/>
</dbReference>
<dbReference type="GO" id="GO:0016746">
    <property type="term" value="F:acyltransferase activity"/>
    <property type="evidence" value="ECO:0007669"/>
    <property type="project" value="UniProtKB-KW"/>
</dbReference>
<dbReference type="RefSeq" id="WP_407137482.1">
    <property type="nucleotide sequence ID" value="NZ_JBGQPK010000032.1"/>
</dbReference>
<name>A0ABW8UCM7_9LACO</name>
<evidence type="ECO:0000313" key="10">
    <source>
        <dbReference type="EMBL" id="MFL2029611.1"/>
    </source>
</evidence>
<feature type="transmembrane region" description="Helical" evidence="8">
    <location>
        <begin position="29"/>
        <end position="48"/>
    </location>
</feature>
<protein>
    <submittedName>
        <fullName evidence="10">Acyltransferase family protein</fullName>
        <ecNumber evidence="10">2.3.1.-</ecNumber>
    </submittedName>
</protein>
<dbReference type="Gene3D" id="3.40.50.1110">
    <property type="entry name" value="SGNH hydrolase"/>
    <property type="match status" value="1"/>
</dbReference>
<evidence type="ECO:0000256" key="2">
    <source>
        <dbReference type="ARBA" id="ARBA00022475"/>
    </source>
</evidence>
<dbReference type="InterPro" id="IPR002656">
    <property type="entry name" value="Acyl_transf_3_dom"/>
</dbReference>
<evidence type="ECO:0000256" key="1">
    <source>
        <dbReference type="ARBA" id="ARBA00004651"/>
    </source>
</evidence>
<organism evidence="10 11">
    <name type="scientific">Loigolactobacillus zhaoyuanensis</name>
    <dbReference type="NCBI Taxonomy" id="2486017"/>
    <lineage>
        <taxon>Bacteria</taxon>
        <taxon>Bacillati</taxon>
        <taxon>Bacillota</taxon>
        <taxon>Bacilli</taxon>
        <taxon>Lactobacillales</taxon>
        <taxon>Lactobacillaceae</taxon>
        <taxon>Loigolactobacillus</taxon>
    </lineage>
</organism>
<evidence type="ECO:0000259" key="9">
    <source>
        <dbReference type="Pfam" id="PF01757"/>
    </source>
</evidence>
<comment type="subcellular location">
    <subcellularLocation>
        <location evidence="1">Cell membrane</location>
        <topology evidence="1">Multi-pass membrane protein</topology>
    </subcellularLocation>
</comment>
<feature type="transmembrane region" description="Helical" evidence="8">
    <location>
        <begin position="203"/>
        <end position="223"/>
    </location>
</feature>
<dbReference type="InterPro" id="IPR050879">
    <property type="entry name" value="Acyltransferase_3"/>
</dbReference>
<evidence type="ECO:0000256" key="5">
    <source>
        <dbReference type="ARBA" id="ARBA00022989"/>
    </source>
</evidence>
<keyword evidence="11" id="KW-1185">Reference proteome</keyword>
<keyword evidence="7 10" id="KW-0012">Acyltransferase</keyword>
<feature type="transmembrane region" description="Helical" evidence="8">
    <location>
        <begin position="173"/>
        <end position="197"/>
    </location>
</feature>
<evidence type="ECO:0000256" key="8">
    <source>
        <dbReference type="SAM" id="Phobius"/>
    </source>
</evidence>
<evidence type="ECO:0000313" key="11">
    <source>
        <dbReference type="Proteomes" id="UP001625389"/>
    </source>
</evidence>
<dbReference type="Proteomes" id="UP001625389">
    <property type="component" value="Unassembled WGS sequence"/>
</dbReference>
<feature type="transmembrane region" description="Helical" evidence="8">
    <location>
        <begin position="269"/>
        <end position="292"/>
    </location>
</feature>
<feature type="transmembrane region" description="Helical" evidence="8">
    <location>
        <begin position="332"/>
        <end position="354"/>
    </location>
</feature>
<dbReference type="PANTHER" id="PTHR23028:SF53">
    <property type="entry name" value="ACYL_TRANSF_3 DOMAIN-CONTAINING PROTEIN"/>
    <property type="match status" value="1"/>
</dbReference>
<feature type="transmembrane region" description="Helical" evidence="8">
    <location>
        <begin position="7"/>
        <end position="23"/>
    </location>
</feature>
<proteinExistence type="predicted"/>
<keyword evidence="4 8" id="KW-0812">Transmembrane</keyword>
<feature type="transmembrane region" description="Helical" evidence="8">
    <location>
        <begin position="69"/>
        <end position="90"/>
    </location>
</feature>
<dbReference type="InterPro" id="IPR036514">
    <property type="entry name" value="SGNH_hydro_sf"/>
</dbReference>
<feature type="transmembrane region" description="Helical" evidence="8">
    <location>
        <begin position="243"/>
        <end position="263"/>
    </location>
</feature>
<feature type="transmembrane region" description="Helical" evidence="8">
    <location>
        <begin position="129"/>
        <end position="152"/>
    </location>
</feature>
<dbReference type="EMBL" id="JBGQPK010000032">
    <property type="protein sequence ID" value="MFL2029611.1"/>
    <property type="molecule type" value="Genomic_DNA"/>
</dbReference>
<evidence type="ECO:0000256" key="6">
    <source>
        <dbReference type="ARBA" id="ARBA00023136"/>
    </source>
</evidence>
<sequence length="622" mass="68813">MRIKWFSLVRVTGLALVLLYHFFQTKFTGGFIGVDVFFAFSGFLITALMVDEFGRSGDFKLLAFYRRRFYRIVPPLFLAVLLVIPLTFLVGHDFVTNIGRQIAAALGFTTNYFEIATGGSYENKFIPHLFVHTWSLAVEMHFYILWGLVAFSGAKLIKRLTKKAERALPRFRAFLGILAFLLASGSFAAMYVGAAGLTDFSRVYFSSVTHSFPFFVGSLLGVLSGIKYPLPLFKSIMAHGNKYVASAMMYLSFVGLVSLGYWLKFDQLLTYRGGLLVATLLAGLMIYSARILHDKTPNTAELRWITFLADVSYSVYLFHWPLYVIFSHLMKNWQAALLTTVLSILLSALSYYILEPVIAGKPAHVFSHTLNWHQLQAPIIVVGLALVGVTGYVVKDAPQLSSLEQNLWISGIYQDVDKVAATHDMALAATTKPQAAAVKGQPAPAQRPAPTDLPKGVSIIGDSVTLGTRRYLGEHVADSAIDAEGDRTMDLAYKVMMEQQKNNLLRQYVVICIGTNALDDYAEQTMKLVNDLAPGHKLILMTPYNAQAGADWNSTRLGDLERTLPNKYKFITIADWGKIAAQHPEVFEGTDGVHFGGIEAGDILYAKVVNQALAAAKHTPAK</sequence>
<keyword evidence="3 10" id="KW-0808">Transferase</keyword>
<dbReference type="SUPFAM" id="SSF52266">
    <property type="entry name" value="SGNH hydrolase"/>
    <property type="match status" value="1"/>
</dbReference>
<dbReference type="PANTHER" id="PTHR23028">
    <property type="entry name" value="ACETYLTRANSFERASE"/>
    <property type="match status" value="1"/>
</dbReference>
<evidence type="ECO:0000256" key="7">
    <source>
        <dbReference type="ARBA" id="ARBA00023315"/>
    </source>
</evidence>
<feature type="transmembrane region" description="Helical" evidence="8">
    <location>
        <begin position="304"/>
        <end position="326"/>
    </location>
</feature>
<dbReference type="EC" id="2.3.1.-" evidence="10"/>
<keyword evidence="6 8" id="KW-0472">Membrane</keyword>
<keyword evidence="5 8" id="KW-1133">Transmembrane helix</keyword>
<evidence type="ECO:0000256" key="3">
    <source>
        <dbReference type="ARBA" id="ARBA00022679"/>
    </source>
</evidence>
<keyword evidence="2" id="KW-1003">Cell membrane</keyword>
<gene>
    <name evidence="10" type="ORF">ACEN34_08275</name>
</gene>